<sequence>QYINLRRGSYVVACIGAWALTPWNILASASALLNFMDGYTIWLAPITGVLLADYWIVQRQSYVVPELYQPDARYRYN</sequence>
<dbReference type="Pfam" id="PF02133">
    <property type="entry name" value="Transp_cyt_pur"/>
    <property type="match status" value="1"/>
</dbReference>
<evidence type="ECO:0000256" key="4">
    <source>
        <dbReference type="ARBA" id="ARBA00022989"/>
    </source>
</evidence>
<dbReference type="GO" id="GO:0005886">
    <property type="term" value="C:plasma membrane"/>
    <property type="evidence" value="ECO:0007669"/>
    <property type="project" value="TreeGrafter"/>
</dbReference>
<dbReference type="HOGENOM" id="CLU_2644797_0_0_1"/>
<dbReference type="VEuPathDB" id="FungiDB:MYCFIDRAFT_123820"/>
<evidence type="ECO:0000256" key="5">
    <source>
        <dbReference type="ARBA" id="ARBA00023136"/>
    </source>
</evidence>
<feature type="transmembrane region" description="Helical" evidence="6">
    <location>
        <begin position="12"/>
        <end position="33"/>
    </location>
</feature>
<dbReference type="InterPro" id="IPR001248">
    <property type="entry name" value="Pur-cyt_permease"/>
</dbReference>
<evidence type="ECO:0000256" key="3">
    <source>
        <dbReference type="ARBA" id="ARBA00022692"/>
    </source>
</evidence>
<reference evidence="7 8" key="1">
    <citation type="journal article" date="2012" name="PLoS Pathog.">
        <title>Diverse lifestyles and strategies of plant pathogenesis encoded in the genomes of eighteen Dothideomycetes fungi.</title>
        <authorList>
            <person name="Ohm R.A."/>
            <person name="Feau N."/>
            <person name="Henrissat B."/>
            <person name="Schoch C.L."/>
            <person name="Horwitz B.A."/>
            <person name="Barry K.W."/>
            <person name="Condon B.J."/>
            <person name="Copeland A.C."/>
            <person name="Dhillon B."/>
            <person name="Glaser F."/>
            <person name="Hesse C.N."/>
            <person name="Kosti I."/>
            <person name="LaButti K."/>
            <person name="Lindquist E.A."/>
            <person name="Lucas S."/>
            <person name="Salamov A.A."/>
            <person name="Bradshaw R.E."/>
            <person name="Ciuffetti L."/>
            <person name="Hamelin R.C."/>
            <person name="Kema G.H.J."/>
            <person name="Lawrence C."/>
            <person name="Scott J.A."/>
            <person name="Spatafora J.W."/>
            <person name="Turgeon B.G."/>
            <person name="de Wit P.J.G.M."/>
            <person name="Zhong S."/>
            <person name="Goodwin S.B."/>
            <person name="Grigoriev I.V."/>
        </authorList>
    </citation>
    <scope>NUCLEOTIDE SEQUENCE [LARGE SCALE GENOMIC DNA]</scope>
    <source>
        <strain evidence="7 8">CIRAD86</strain>
    </source>
</reference>
<organism evidence="7 8">
    <name type="scientific">Pseudocercospora fijiensis (strain CIRAD86)</name>
    <name type="common">Black leaf streak disease fungus</name>
    <name type="synonym">Mycosphaerella fijiensis</name>
    <dbReference type="NCBI Taxonomy" id="383855"/>
    <lineage>
        <taxon>Eukaryota</taxon>
        <taxon>Fungi</taxon>
        <taxon>Dikarya</taxon>
        <taxon>Ascomycota</taxon>
        <taxon>Pezizomycotina</taxon>
        <taxon>Dothideomycetes</taxon>
        <taxon>Dothideomycetidae</taxon>
        <taxon>Mycosphaerellales</taxon>
        <taxon>Mycosphaerellaceae</taxon>
        <taxon>Pseudocercospora</taxon>
    </lineage>
</organism>
<dbReference type="InterPro" id="IPR045225">
    <property type="entry name" value="Uracil/uridine/allantoin_perm"/>
</dbReference>
<name>M2ZQH4_PSEFD</name>
<dbReference type="KEGG" id="pfj:MYCFIDRAFT_123820"/>
<evidence type="ECO:0000313" key="7">
    <source>
        <dbReference type="EMBL" id="EME81319.1"/>
    </source>
</evidence>
<evidence type="ECO:0000256" key="2">
    <source>
        <dbReference type="ARBA" id="ARBA00008974"/>
    </source>
</evidence>
<dbReference type="EMBL" id="KB446560">
    <property type="protein sequence ID" value="EME81319.1"/>
    <property type="molecule type" value="Genomic_DNA"/>
</dbReference>
<protein>
    <submittedName>
        <fullName evidence="7">Uncharacterized protein</fullName>
    </submittedName>
</protein>
<dbReference type="RefSeq" id="XP_007928542.1">
    <property type="nucleotide sequence ID" value="XM_007930351.1"/>
</dbReference>
<feature type="non-terminal residue" evidence="7">
    <location>
        <position position="1"/>
    </location>
</feature>
<keyword evidence="8" id="KW-1185">Reference proteome</keyword>
<keyword evidence="4 6" id="KW-1133">Transmembrane helix</keyword>
<accession>M2ZQH4</accession>
<dbReference type="PANTHER" id="PTHR30618:SF0">
    <property type="entry name" value="PURINE-URACIL PERMEASE NCS1"/>
    <property type="match status" value="1"/>
</dbReference>
<dbReference type="GO" id="GO:0015205">
    <property type="term" value="F:nucleobase transmembrane transporter activity"/>
    <property type="evidence" value="ECO:0007669"/>
    <property type="project" value="TreeGrafter"/>
</dbReference>
<dbReference type="eggNOG" id="KOG2466">
    <property type="taxonomic scope" value="Eukaryota"/>
</dbReference>
<dbReference type="Gene3D" id="1.10.4160.10">
    <property type="entry name" value="Hydantoin permease"/>
    <property type="match status" value="1"/>
</dbReference>
<dbReference type="AlphaFoldDB" id="M2ZQH4"/>
<feature type="non-terminal residue" evidence="7">
    <location>
        <position position="77"/>
    </location>
</feature>
<comment type="subcellular location">
    <subcellularLocation>
        <location evidence="1">Membrane</location>
        <topology evidence="1">Multi-pass membrane protein</topology>
    </subcellularLocation>
</comment>
<feature type="transmembrane region" description="Helical" evidence="6">
    <location>
        <begin position="39"/>
        <end position="57"/>
    </location>
</feature>
<gene>
    <name evidence="7" type="ORF">MYCFIDRAFT_123820</name>
</gene>
<dbReference type="OrthoDB" id="2018619at2759"/>
<dbReference type="GeneID" id="19330511"/>
<comment type="similarity">
    <text evidence="2">Belongs to the purine-cytosine permease (2.A.39) family.</text>
</comment>
<evidence type="ECO:0000256" key="6">
    <source>
        <dbReference type="SAM" id="Phobius"/>
    </source>
</evidence>
<dbReference type="Proteomes" id="UP000016932">
    <property type="component" value="Unassembled WGS sequence"/>
</dbReference>
<keyword evidence="3 6" id="KW-0812">Transmembrane</keyword>
<evidence type="ECO:0000256" key="1">
    <source>
        <dbReference type="ARBA" id="ARBA00004141"/>
    </source>
</evidence>
<keyword evidence="5 6" id="KW-0472">Membrane</keyword>
<evidence type="ECO:0000313" key="8">
    <source>
        <dbReference type="Proteomes" id="UP000016932"/>
    </source>
</evidence>
<dbReference type="PANTHER" id="PTHR30618">
    <property type="entry name" value="NCS1 FAMILY PURINE/PYRIMIDINE TRANSPORTER"/>
    <property type="match status" value="1"/>
</dbReference>
<proteinExistence type="inferred from homology"/>